<accession>A0AAX4G8M5</accession>
<evidence type="ECO:0000313" key="1">
    <source>
        <dbReference type="EMBL" id="WPF70004.1"/>
    </source>
</evidence>
<sequence length="33" mass="3999">MGISYFLTQTDLTPCHAWLSMLTELERKWRELQ</sequence>
<gene>
    <name evidence="1" type="ORF">Kp109_64</name>
</gene>
<dbReference type="Proteomes" id="UP001432311">
    <property type="component" value="Segment"/>
</dbReference>
<organism evidence="1 2">
    <name type="scientific">Klebsiella phage Kp109</name>
    <dbReference type="NCBI Taxonomy" id="3075866"/>
    <lineage>
        <taxon>Viruses</taxon>
        <taxon>Duplodnaviria</taxon>
        <taxon>Heunggongvirae</taxon>
        <taxon>Uroviricota</taxon>
        <taxon>Caudoviricetes</taxon>
        <taxon>Drexlerviridae</taxon>
        <taxon>Webervirus</taxon>
    </lineage>
</organism>
<proteinExistence type="predicted"/>
<evidence type="ECO:0000313" key="2">
    <source>
        <dbReference type="Proteomes" id="UP001432311"/>
    </source>
</evidence>
<name>A0AAX4G8M5_9CAUD</name>
<reference evidence="1" key="1">
    <citation type="journal article" date="2024" name="Virus Genes">
        <title>Characterization and complete genome analysis of Klebsiella phage Kp109 with lytic activity against Klebsiella pneumoniae.</title>
        <authorList>
            <person name="Singh D."/>
            <person name="Pal S."/>
            <person name="Subramanian S."/>
            <person name="Manickam N."/>
        </authorList>
    </citation>
    <scope>NUCLEOTIDE SEQUENCE</scope>
</reference>
<protein>
    <submittedName>
        <fullName evidence="1">Uncharacterized protein</fullName>
    </submittedName>
</protein>
<dbReference type="EMBL" id="OR356114">
    <property type="protein sequence ID" value="WPF70004.1"/>
    <property type="molecule type" value="Genomic_DNA"/>
</dbReference>